<dbReference type="SUPFAM" id="SSF47323">
    <property type="entry name" value="Anticodon-binding domain of a subclass of class I aminoacyl-tRNA synthetases"/>
    <property type="match status" value="2"/>
</dbReference>
<comment type="subcellular location">
    <subcellularLocation>
        <location evidence="10">Cytoplasm</location>
    </subcellularLocation>
</comment>
<keyword evidence="8 10" id="KW-0030">Aminoacyl-tRNA synthetase</keyword>
<evidence type="ECO:0000256" key="8">
    <source>
        <dbReference type="ARBA" id="ARBA00023146"/>
    </source>
</evidence>
<evidence type="ECO:0000259" key="12">
    <source>
        <dbReference type="Pfam" id="PF08264"/>
    </source>
</evidence>
<dbReference type="GO" id="GO:0005524">
    <property type="term" value="F:ATP binding"/>
    <property type="evidence" value="ECO:0007669"/>
    <property type="project" value="UniProtKB-UniRule"/>
</dbReference>
<proteinExistence type="inferred from homology"/>
<dbReference type="PANTHER" id="PTHR42780:SF1">
    <property type="entry name" value="ISOLEUCINE--TRNA LIGASE, CYTOPLASMIC"/>
    <property type="match status" value="1"/>
</dbReference>
<dbReference type="FunFam" id="3.40.50.620:FF:000286">
    <property type="entry name" value="Isoleucine--tRNA ligase"/>
    <property type="match status" value="1"/>
</dbReference>
<dbReference type="GO" id="GO:0005737">
    <property type="term" value="C:cytoplasm"/>
    <property type="evidence" value="ECO:0007669"/>
    <property type="project" value="UniProtKB-SubCell"/>
</dbReference>
<dbReference type="GO" id="GO:0006428">
    <property type="term" value="P:isoleucyl-tRNA aminoacylation"/>
    <property type="evidence" value="ECO:0007669"/>
    <property type="project" value="UniProtKB-UniRule"/>
</dbReference>
<comment type="subunit">
    <text evidence="10">Monomer.</text>
</comment>
<dbReference type="EMBL" id="QMQX01000007">
    <property type="protein sequence ID" value="RLE53566.1"/>
    <property type="molecule type" value="Genomic_DNA"/>
</dbReference>
<evidence type="ECO:0000256" key="2">
    <source>
        <dbReference type="ARBA" id="ARBA00022598"/>
    </source>
</evidence>
<reference evidence="13 14" key="1">
    <citation type="submission" date="2018-06" db="EMBL/GenBank/DDBJ databases">
        <title>Extensive metabolic versatility and redundancy in microbially diverse, dynamic hydrothermal sediments.</title>
        <authorList>
            <person name="Dombrowski N."/>
            <person name="Teske A."/>
            <person name="Baker B.J."/>
        </authorList>
    </citation>
    <scope>NUCLEOTIDE SEQUENCE [LARGE SCALE GENOMIC DNA]</scope>
    <source>
        <strain evidence="13">B34_G17</strain>
    </source>
</reference>
<feature type="binding site" evidence="10">
    <location>
        <position position="604"/>
    </location>
    <ligand>
        <name>ATP</name>
        <dbReference type="ChEBI" id="CHEBI:30616"/>
    </ligand>
</feature>
<keyword evidence="1 10" id="KW-0963">Cytoplasm</keyword>
<evidence type="ECO:0000256" key="1">
    <source>
        <dbReference type="ARBA" id="ARBA00022490"/>
    </source>
</evidence>
<dbReference type="Pfam" id="PF19302">
    <property type="entry name" value="DUF5915"/>
    <property type="match status" value="1"/>
</dbReference>
<gene>
    <name evidence="10" type="primary">ileS</name>
    <name evidence="13" type="ORF">DRJ33_00745</name>
</gene>
<evidence type="ECO:0000256" key="9">
    <source>
        <dbReference type="ARBA" id="ARBA00048359"/>
    </source>
</evidence>
<evidence type="ECO:0000256" key="3">
    <source>
        <dbReference type="ARBA" id="ARBA00022723"/>
    </source>
</evidence>
<dbReference type="AlphaFoldDB" id="A0A497F2D8"/>
<dbReference type="CDD" id="cd00818">
    <property type="entry name" value="IleRS_core"/>
    <property type="match status" value="1"/>
</dbReference>
<feature type="domain" description="Aminoacyl-tRNA synthetase class Ia" evidence="11">
    <location>
        <begin position="20"/>
        <end position="639"/>
    </location>
</feature>
<comment type="cofactor">
    <cofactor evidence="10">
        <name>Zn(2+)</name>
        <dbReference type="ChEBI" id="CHEBI:29105"/>
    </cofactor>
</comment>
<feature type="domain" description="Methionyl/Valyl/Leucyl/Isoleucyl-tRNA synthetase anticodon-binding" evidence="12">
    <location>
        <begin position="688"/>
        <end position="839"/>
    </location>
</feature>
<dbReference type="InterPro" id="IPR033709">
    <property type="entry name" value="Anticodon_Ile_ABEc"/>
</dbReference>
<keyword evidence="7 10" id="KW-0648">Protein biosynthesis</keyword>
<dbReference type="PROSITE" id="PS00178">
    <property type="entry name" value="AA_TRNA_LIGASE_I"/>
    <property type="match status" value="1"/>
</dbReference>
<feature type="short sequence motif" description="'HIGH' region" evidence="10">
    <location>
        <begin position="50"/>
        <end position="60"/>
    </location>
</feature>
<dbReference type="EC" id="6.1.1.5" evidence="10"/>
<evidence type="ECO:0000259" key="11">
    <source>
        <dbReference type="Pfam" id="PF00133"/>
    </source>
</evidence>
<dbReference type="InterPro" id="IPR009008">
    <property type="entry name" value="Val/Leu/Ile-tRNA-synth_edit"/>
</dbReference>
<keyword evidence="2 10" id="KW-0436">Ligase</keyword>
<evidence type="ECO:0000256" key="6">
    <source>
        <dbReference type="ARBA" id="ARBA00022840"/>
    </source>
</evidence>
<dbReference type="GO" id="GO:0000049">
    <property type="term" value="F:tRNA binding"/>
    <property type="evidence" value="ECO:0007669"/>
    <property type="project" value="InterPro"/>
</dbReference>
<comment type="function">
    <text evidence="10">Catalyzes the attachment of isoleucine to tRNA(Ile). As IleRS can inadvertently accommodate and process structurally similar amino acids such as valine, to avoid such errors it has two additional distinct tRNA(Ile)-dependent editing activities. One activity is designated as 'pretransfer' editing and involves the hydrolysis of activated Val-AMP. The other activity is designated 'posttransfer' editing and involves deacylation of mischarged Val-tRNA(Ile).</text>
</comment>
<dbReference type="Proteomes" id="UP000272051">
    <property type="component" value="Unassembled WGS sequence"/>
</dbReference>
<evidence type="ECO:0000256" key="7">
    <source>
        <dbReference type="ARBA" id="ARBA00022917"/>
    </source>
</evidence>
<dbReference type="GO" id="GO:0002161">
    <property type="term" value="F:aminoacyl-tRNA deacylase activity"/>
    <property type="evidence" value="ECO:0007669"/>
    <property type="project" value="InterPro"/>
</dbReference>
<dbReference type="InterPro" id="IPR002300">
    <property type="entry name" value="aa-tRNA-synth_Ia"/>
</dbReference>
<dbReference type="HAMAP" id="MF_02003">
    <property type="entry name" value="Ile_tRNA_synth_type2"/>
    <property type="match status" value="1"/>
</dbReference>
<comment type="domain">
    <text evidence="10">IleRS has two distinct active sites: one for aminoacylation and one for editing. The misactivated valine is translocated from the active site to the editing site, which sterically excludes the correctly activated isoleucine. The single editing site contains two valyl binding pockets, one specific for each substrate (Val-AMP or Val-tRNA(Ile)).</text>
</comment>
<dbReference type="InterPro" id="IPR013155">
    <property type="entry name" value="M/V/L/I-tRNA-synth_anticd-bd"/>
</dbReference>
<accession>A0A497F2D8</accession>
<evidence type="ECO:0000256" key="4">
    <source>
        <dbReference type="ARBA" id="ARBA00022741"/>
    </source>
</evidence>
<dbReference type="GO" id="GO:0004822">
    <property type="term" value="F:isoleucine-tRNA ligase activity"/>
    <property type="evidence" value="ECO:0007669"/>
    <property type="project" value="UniProtKB-UniRule"/>
</dbReference>
<sequence length="1064" mass="123709">MAFIGLLPKDYEPQRFEEEILSWWEANKIREKVNQLRASGPKFYFLDGPPYVTNPIHVGTAWNKILKDAYLRFYRMKGFHVRDQPGFDMHGLPIEVMVEKKLGTSTKRDIEEVIGVERFVNECRSYALDNLKIATNQFKSLGVWMDWDSPYMTITNDYIEAVWWMIKRADEKGLLMRGVRVVHWCPRCETVLAGYEVTDEYRLVKHPSIYVKFPLKNRDKEFIIIWTTTPWTLPANVAVMVHPDYEYARVKVGNEVYILAMERVPFLISKLNVDYEVLEVFKGRDLEGLKYEPPLKEEVPLQSELANAHYVVLSDKYVRLTEGTGCVHSAPGHGEEDFEVGLEYGLPTPCPVNESGRFTEQAGKYAGLKVFEANSVIVEDLRRKGLLLLEEEAEHRYPHCWRCKTPLILRLADQWFIKVTDIKQKMMEENERVVWVPEWAGKSRFGNWIRDAKDWVISRQRYWGIPLPIWICESCGRHVVIGSLKELVEQAVEKPEGVIDLHRPWVDQVKLRCSCGGIMKRVKDVVDVWMDSGAASWASLSYPKKAEDFQIWWPADLVLEGHDQTRGWFYTLMVCSVVAFDQAPYKRVLMHGFSLDQYGRAMHKSLGNVVYPEEVISKLGRDALRWYELKCTTWDDLKFTWKELEETFRALNIIWNTYYFASLYMNLDKFNPKAISLKSLLDKLKPEDRWILSRLNKLIAKATTDFESLKVFEVAKDLMDFLVNEVSRWYIKLIRRRTWVEEDTVSKTVAYAVLSDVLFKSLVMMAPIAPFMAEKIYQDMFKCLEDMPESIHMMLWPEPDTSLIDEKLEAEMEAVKELIEAALSIRQKAGIKLRYPVTRVIIVSDDELLKDAVEKLKHLILDQLNVKELNYLPLSEELKLKNVVLKPNYAVLGPKFKDKTPKVVELLAKLDMREALSKLSTEGKVQLNLDGEVIELDRDCVKLEEMPLEGLAWENFSRGRVYLDTRLDEKLVAEGLARDIVRRIQEMRKEADLKVDAFIEACVVVPNEKALEHLEQHKSYISQETRAKVLNITLSRELSKGMKLVKEWDIGEESFIIGINYDVN</sequence>
<keyword evidence="6 10" id="KW-0067">ATP-binding</keyword>
<dbReference type="Gene3D" id="3.30.720.200">
    <property type="match status" value="1"/>
</dbReference>
<dbReference type="CDD" id="cd07961">
    <property type="entry name" value="Anticodon_Ia_Ile_ABEc"/>
    <property type="match status" value="1"/>
</dbReference>
<dbReference type="Gene3D" id="1.10.730.10">
    <property type="entry name" value="Isoleucyl-tRNA Synthetase, Domain 1"/>
    <property type="match status" value="1"/>
</dbReference>
<dbReference type="PRINTS" id="PR00984">
    <property type="entry name" value="TRNASYNTHILE"/>
</dbReference>
<name>A0A497F2D8_9CREN</name>
<dbReference type="InterPro" id="IPR001412">
    <property type="entry name" value="aa-tRNA-synth_I_CS"/>
</dbReference>
<keyword evidence="3 10" id="KW-0479">Metal-binding</keyword>
<protein>
    <recommendedName>
        <fullName evidence="10">Isoleucine--tRNA ligase</fullName>
        <ecNumber evidence="10">6.1.1.5</ecNumber>
    </recommendedName>
    <alternativeName>
        <fullName evidence="10">Isoleucyl-tRNA synthetase</fullName>
        <shortName evidence="10">IleRS</shortName>
    </alternativeName>
</protein>
<feature type="short sequence motif" description="'KMSKS' region" evidence="10">
    <location>
        <begin position="601"/>
        <end position="605"/>
    </location>
</feature>
<dbReference type="NCBIfam" id="TIGR00392">
    <property type="entry name" value="ileS"/>
    <property type="match status" value="1"/>
</dbReference>
<dbReference type="InterPro" id="IPR002301">
    <property type="entry name" value="Ile-tRNA-ligase"/>
</dbReference>
<dbReference type="SUPFAM" id="SSF52374">
    <property type="entry name" value="Nucleotidylyl transferase"/>
    <property type="match status" value="1"/>
</dbReference>
<dbReference type="Gene3D" id="3.40.50.620">
    <property type="entry name" value="HUPs"/>
    <property type="match status" value="2"/>
</dbReference>
<comment type="caution">
    <text evidence="13">The sequence shown here is derived from an EMBL/GenBank/DDBJ whole genome shotgun (WGS) entry which is preliminary data.</text>
</comment>
<comment type="catalytic activity">
    <reaction evidence="9 10">
        <text>tRNA(Ile) + L-isoleucine + ATP = L-isoleucyl-tRNA(Ile) + AMP + diphosphate</text>
        <dbReference type="Rhea" id="RHEA:11060"/>
        <dbReference type="Rhea" id="RHEA-COMP:9666"/>
        <dbReference type="Rhea" id="RHEA-COMP:9695"/>
        <dbReference type="ChEBI" id="CHEBI:30616"/>
        <dbReference type="ChEBI" id="CHEBI:33019"/>
        <dbReference type="ChEBI" id="CHEBI:58045"/>
        <dbReference type="ChEBI" id="CHEBI:78442"/>
        <dbReference type="ChEBI" id="CHEBI:78528"/>
        <dbReference type="ChEBI" id="CHEBI:456215"/>
        <dbReference type="EC" id="6.1.1.5"/>
    </reaction>
</comment>
<evidence type="ECO:0000256" key="5">
    <source>
        <dbReference type="ARBA" id="ARBA00022833"/>
    </source>
</evidence>
<evidence type="ECO:0000256" key="10">
    <source>
        <dbReference type="HAMAP-Rule" id="MF_02003"/>
    </source>
</evidence>
<keyword evidence="5 10" id="KW-0862">Zinc</keyword>
<dbReference type="Pfam" id="PF08264">
    <property type="entry name" value="Anticodon_1"/>
    <property type="match status" value="1"/>
</dbReference>
<dbReference type="InterPro" id="IPR009080">
    <property type="entry name" value="tRNAsynth_Ia_anticodon-bd"/>
</dbReference>
<dbReference type="GO" id="GO:0008270">
    <property type="term" value="F:zinc ion binding"/>
    <property type="evidence" value="ECO:0007669"/>
    <property type="project" value="UniProtKB-UniRule"/>
</dbReference>
<dbReference type="SUPFAM" id="SSF50677">
    <property type="entry name" value="ValRS/IleRS/LeuRS editing domain"/>
    <property type="match status" value="1"/>
</dbReference>
<evidence type="ECO:0000313" key="14">
    <source>
        <dbReference type="Proteomes" id="UP000272051"/>
    </source>
</evidence>
<evidence type="ECO:0000313" key="13">
    <source>
        <dbReference type="EMBL" id="RLE53566.1"/>
    </source>
</evidence>
<dbReference type="Pfam" id="PF00133">
    <property type="entry name" value="tRNA-synt_1"/>
    <property type="match status" value="1"/>
</dbReference>
<comment type="similarity">
    <text evidence="10">Belongs to the class-I aminoacyl-tRNA synthetase family. IleS type 2 subfamily.</text>
</comment>
<organism evidence="13 14">
    <name type="scientific">Thermoproteota archaeon</name>
    <dbReference type="NCBI Taxonomy" id="2056631"/>
    <lineage>
        <taxon>Archaea</taxon>
        <taxon>Thermoproteota</taxon>
    </lineage>
</organism>
<dbReference type="PANTHER" id="PTHR42780">
    <property type="entry name" value="SOLEUCYL-TRNA SYNTHETASE"/>
    <property type="match status" value="1"/>
</dbReference>
<dbReference type="InterPro" id="IPR014729">
    <property type="entry name" value="Rossmann-like_a/b/a_fold"/>
</dbReference>
<dbReference type="InterPro" id="IPR023586">
    <property type="entry name" value="Ile-tRNA-ligase_type2"/>
</dbReference>
<keyword evidence="4 10" id="KW-0547">Nucleotide-binding</keyword>